<proteinExistence type="inferred from homology"/>
<organism evidence="13 14">
    <name type="scientific">Leptidea sinapis</name>
    <dbReference type="NCBI Taxonomy" id="189913"/>
    <lineage>
        <taxon>Eukaryota</taxon>
        <taxon>Metazoa</taxon>
        <taxon>Ecdysozoa</taxon>
        <taxon>Arthropoda</taxon>
        <taxon>Hexapoda</taxon>
        <taxon>Insecta</taxon>
        <taxon>Pterygota</taxon>
        <taxon>Neoptera</taxon>
        <taxon>Endopterygota</taxon>
        <taxon>Lepidoptera</taxon>
        <taxon>Glossata</taxon>
        <taxon>Ditrysia</taxon>
        <taxon>Papilionoidea</taxon>
        <taxon>Pieridae</taxon>
        <taxon>Dismorphiinae</taxon>
        <taxon>Leptidea</taxon>
    </lineage>
</organism>
<accession>A0A5E4PME9</accession>
<feature type="transmembrane region" description="Helical" evidence="11">
    <location>
        <begin position="14"/>
        <end position="31"/>
    </location>
</feature>
<keyword evidence="8" id="KW-1199">Hemostasis impairing toxin</keyword>
<evidence type="ECO:0000313" key="13">
    <source>
        <dbReference type="EMBL" id="VVC86961.1"/>
    </source>
</evidence>
<keyword evidence="14" id="KW-1185">Reference proteome</keyword>
<dbReference type="InterPro" id="IPR001314">
    <property type="entry name" value="Peptidase_S1A"/>
</dbReference>
<dbReference type="SMART" id="SM00020">
    <property type="entry name" value="Tryp_SPc"/>
    <property type="match status" value="1"/>
</dbReference>
<dbReference type="InterPro" id="IPR001254">
    <property type="entry name" value="Trypsin_dom"/>
</dbReference>
<keyword evidence="11" id="KW-0812">Transmembrane</keyword>
<comment type="subcellular location">
    <subcellularLocation>
        <location evidence="1">Secreted</location>
        <location evidence="1">Extracellular space</location>
    </subcellularLocation>
</comment>
<dbReference type="AlphaFoldDB" id="A0A5E4PME9"/>
<sequence>MRYSNELTKNIKRLSIRLLFITSLFPFVHFLDQFVIMQLLGLFIFVFIASASTVAGDIILSERVPVHVPVTESRVDVDSRIVQGQTADIAHYPHQVSFIVNNSYFCGGFIVSENYILTAAHCAQDVDPKTVLLRAGSSNRKNGTIIEIAEVTPFPDYDDPAFDKDVAVMKTAKPIVFNEYIQPIALPPAGRPMKANSIFKVSGWGRSKQGASSIPETLMQVELPVVSRYACFLTYPTVLTSNMFCGGNFFLGGEGTCQGDSGGAATQDNMAVGIVSFGRGCGQALSPSVFADIASPLLRDFITEKTGL</sequence>
<keyword evidence="7" id="KW-1015">Disulfide bond</keyword>
<keyword evidence="5" id="KW-0378">Hydrolase</keyword>
<comment type="similarity">
    <text evidence="2">Belongs to the peptidase S1 family.</text>
</comment>
<feature type="transmembrane region" description="Helical" evidence="11">
    <location>
        <begin position="37"/>
        <end position="60"/>
    </location>
</feature>
<evidence type="ECO:0000256" key="11">
    <source>
        <dbReference type="SAM" id="Phobius"/>
    </source>
</evidence>
<evidence type="ECO:0000256" key="4">
    <source>
        <dbReference type="ARBA" id="ARBA00022670"/>
    </source>
</evidence>
<dbReference type="PRINTS" id="PR00722">
    <property type="entry name" value="CHYMOTRYPSIN"/>
</dbReference>
<reference evidence="13 14" key="1">
    <citation type="submission" date="2017-07" db="EMBL/GenBank/DDBJ databases">
        <authorList>
            <person name="Talla V."/>
            <person name="Backstrom N."/>
        </authorList>
    </citation>
    <scope>NUCLEOTIDE SEQUENCE [LARGE SCALE GENOMIC DNA]</scope>
</reference>
<dbReference type="GO" id="GO:0004252">
    <property type="term" value="F:serine-type endopeptidase activity"/>
    <property type="evidence" value="ECO:0007669"/>
    <property type="project" value="InterPro"/>
</dbReference>
<dbReference type="FunFam" id="2.40.10.10:FF:000068">
    <property type="entry name" value="transmembrane protease serine 2"/>
    <property type="match status" value="1"/>
</dbReference>
<evidence type="ECO:0000256" key="5">
    <source>
        <dbReference type="ARBA" id="ARBA00022801"/>
    </source>
</evidence>
<dbReference type="InterPro" id="IPR043504">
    <property type="entry name" value="Peptidase_S1_PA_chymotrypsin"/>
</dbReference>
<evidence type="ECO:0000256" key="10">
    <source>
        <dbReference type="ARBA" id="ARBA00084094"/>
    </source>
</evidence>
<name>A0A5E4PME9_9NEOP</name>
<keyword evidence="11" id="KW-1133">Transmembrane helix</keyword>
<dbReference type="PROSITE" id="PS50240">
    <property type="entry name" value="TRYPSIN_DOM"/>
    <property type="match status" value="1"/>
</dbReference>
<evidence type="ECO:0000313" key="14">
    <source>
        <dbReference type="Proteomes" id="UP000324832"/>
    </source>
</evidence>
<dbReference type="Pfam" id="PF00089">
    <property type="entry name" value="Trypsin"/>
    <property type="match status" value="1"/>
</dbReference>
<dbReference type="GO" id="GO:0006508">
    <property type="term" value="P:proteolysis"/>
    <property type="evidence" value="ECO:0007669"/>
    <property type="project" value="UniProtKB-KW"/>
</dbReference>
<keyword evidence="4" id="KW-0645">Protease</keyword>
<evidence type="ECO:0000256" key="6">
    <source>
        <dbReference type="ARBA" id="ARBA00022825"/>
    </source>
</evidence>
<dbReference type="InterPro" id="IPR018114">
    <property type="entry name" value="TRYPSIN_HIS"/>
</dbReference>
<dbReference type="PROSITE" id="PS00134">
    <property type="entry name" value="TRYPSIN_HIS"/>
    <property type="match status" value="1"/>
</dbReference>
<dbReference type="InterPro" id="IPR009003">
    <property type="entry name" value="Peptidase_S1_PA"/>
</dbReference>
<dbReference type="CDD" id="cd00190">
    <property type="entry name" value="Tryp_SPc"/>
    <property type="match status" value="1"/>
</dbReference>
<gene>
    <name evidence="13" type="ORF">LSINAPIS_LOCUS686</name>
</gene>
<keyword evidence="10" id="KW-1205">Fibrinolytic toxin</keyword>
<dbReference type="GO" id="GO:0005576">
    <property type="term" value="C:extracellular region"/>
    <property type="evidence" value="ECO:0007669"/>
    <property type="project" value="UniProtKB-SubCell"/>
</dbReference>
<keyword evidence="3" id="KW-0800">Toxin</keyword>
<evidence type="ECO:0000259" key="12">
    <source>
        <dbReference type="PROSITE" id="PS50240"/>
    </source>
</evidence>
<feature type="domain" description="Peptidase S1" evidence="12">
    <location>
        <begin position="81"/>
        <end position="307"/>
    </location>
</feature>
<comment type="function">
    <text evidence="9">Fibrinolytic activity; shows preferential cleavage of Arg-Gly bonds in all three fibrinogen chains. Contact with the caterpillars causes severe bleeding, due the anticoagulant effect of the protein.</text>
</comment>
<dbReference type="GO" id="GO:0090729">
    <property type="term" value="F:toxin activity"/>
    <property type="evidence" value="ECO:0007669"/>
    <property type="project" value="UniProtKB-KW"/>
</dbReference>
<dbReference type="Proteomes" id="UP000324832">
    <property type="component" value="Unassembled WGS sequence"/>
</dbReference>
<keyword evidence="11" id="KW-0472">Membrane</keyword>
<dbReference type="InterPro" id="IPR050430">
    <property type="entry name" value="Peptidase_S1"/>
</dbReference>
<keyword evidence="6" id="KW-0720">Serine protease</keyword>
<evidence type="ECO:0000256" key="8">
    <source>
        <dbReference type="ARBA" id="ARBA00023240"/>
    </source>
</evidence>
<dbReference type="PANTHER" id="PTHR24276:SF91">
    <property type="entry name" value="AT26814P-RELATED"/>
    <property type="match status" value="1"/>
</dbReference>
<evidence type="ECO:0000256" key="1">
    <source>
        <dbReference type="ARBA" id="ARBA00004239"/>
    </source>
</evidence>
<dbReference type="Gene3D" id="2.40.10.10">
    <property type="entry name" value="Trypsin-like serine proteases"/>
    <property type="match status" value="1"/>
</dbReference>
<dbReference type="SUPFAM" id="SSF50494">
    <property type="entry name" value="Trypsin-like serine proteases"/>
    <property type="match status" value="1"/>
</dbReference>
<protein>
    <recommendedName>
        <fullName evidence="12">Peptidase S1 domain-containing protein</fullName>
    </recommendedName>
</protein>
<dbReference type="EMBL" id="FZQP02000049">
    <property type="protein sequence ID" value="VVC86961.1"/>
    <property type="molecule type" value="Genomic_DNA"/>
</dbReference>
<evidence type="ECO:0000256" key="3">
    <source>
        <dbReference type="ARBA" id="ARBA00022656"/>
    </source>
</evidence>
<dbReference type="PANTHER" id="PTHR24276">
    <property type="entry name" value="POLYSERASE-RELATED"/>
    <property type="match status" value="1"/>
</dbReference>
<evidence type="ECO:0000256" key="9">
    <source>
        <dbReference type="ARBA" id="ARBA00055534"/>
    </source>
</evidence>
<evidence type="ECO:0000256" key="2">
    <source>
        <dbReference type="ARBA" id="ARBA00007664"/>
    </source>
</evidence>
<evidence type="ECO:0000256" key="7">
    <source>
        <dbReference type="ARBA" id="ARBA00023157"/>
    </source>
</evidence>